<keyword evidence="2" id="KW-1185">Reference proteome</keyword>
<comment type="caution">
    <text evidence="1">The sequence shown here is derived from an EMBL/GenBank/DDBJ whole genome shotgun (WGS) entry which is preliminary data.</text>
</comment>
<accession>A0A2L2X8N8</accession>
<dbReference type="EMBL" id="BFAV01000042">
    <property type="protein sequence ID" value="GBF32545.1"/>
    <property type="molecule type" value="Genomic_DNA"/>
</dbReference>
<dbReference type="Proteomes" id="UP000239549">
    <property type="component" value="Unassembled WGS sequence"/>
</dbReference>
<organism evidence="1 2">
    <name type="scientific">Desulfocucumis palustris</name>
    <dbReference type="NCBI Taxonomy" id="1898651"/>
    <lineage>
        <taxon>Bacteria</taxon>
        <taxon>Bacillati</taxon>
        <taxon>Bacillota</taxon>
        <taxon>Clostridia</taxon>
        <taxon>Eubacteriales</taxon>
        <taxon>Desulfocucumaceae</taxon>
        <taxon>Desulfocucumis</taxon>
    </lineage>
</organism>
<reference evidence="2" key="1">
    <citation type="submission" date="2018-02" db="EMBL/GenBank/DDBJ databases">
        <title>Genome sequence of Desulfocucumis palustris strain NAW-5.</title>
        <authorList>
            <person name="Watanabe M."/>
            <person name="Kojima H."/>
            <person name="Fukui M."/>
        </authorList>
    </citation>
    <scope>NUCLEOTIDE SEQUENCE [LARGE SCALE GENOMIC DNA]</scope>
    <source>
        <strain evidence="2">NAW-5</strain>
    </source>
</reference>
<protein>
    <submittedName>
        <fullName evidence="1">Uncharacterized protein</fullName>
    </submittedName>
</protein>
<proteinExistence type="predicted"/>
<evidence type="ECO:0000313" key="2">
    <source>
        <dbReference type="Proteomes" id="UP000239549"/>
    </source>
</evidence>
<name>A0A2L2X8N8_9FIRM</name>
<evidence type="ECO:0000313" key="1">
    <source>
        <dbReference type="EMBL" id="GBF32545.1"/>
    </source>
</evidence>
<gene>
    <name evidence="1" type="ORF">DCCM_0741</name>
</gene>
<sequence length="41" mass="4530">MGRSGACGRHTGAITINNKQWKNPGRDRGFSIARGQVNFNR</sequence>
<dbReference type="AlphaFoldDB" id="A0A2L2X8N8"/>